<dbReference type="Pfam" id="PF02810">
    <property type="entry name" value="SEC-C"/>
    <property type="match status" value="1"/>
</dbReference>
<dbReference type="Proteomes" id="UP000199474">
    <property type="component" value="Unassembled WGS sequence"/>
</dbReference>
<dbReference type="OrthoDB" id="6399948at2"/>
<dbReference type="Gene3D" id="3.10.450.50">
    <property type="match status" value="1"/>
</dbReference>
<dbReference type="SUPFAM" id="SSF103642">
    <property type="entry name" value="Sec-C motif"/>
    <property type="match status" value="1"/>
</dbReference>
<dbReference type="AlphaFoldDB" id="A0A1I1VWT2"/>
<proteinExistence type="predicted"/>
<keyword evidence="2" id="KW-1185">Reference proteome</keyword>
<evidence type="ECO:0000313" key="1">
    <source>
        <dbReference type="EMBL" id="SFD86548.1"/>
    </source>
</evidence>
<dbReference type="RefSeq" id="WP_090084053.1">
    <property type="nucleotide sequence ID" value="NZ_FOMR01000005.1"/>
</dbReference>
<dbReference type="InterPro" id="IPR004027">
    <property type="entry name" value="SEC_C_motif"/>
</dbReference>
<organism evidence="1 2">
    <name type="scientific">Lentibacillus persicus</name>
    <dbReference type="NCBI Taxonomy" id="640948"/>
    <lineage>
        <taxon>Bacteria</taxon>
        <taxon>Bacillati</taxon>
        <taxon>Bacillota</taxon>
        <taxon>Bacilli</taxon>
        <taxon>Bacillales</taxon>
        <taxon>Bacillaceae</taxon>
        <taxon>Lentibacillus</taxon>
    </lineage>
</organism>
<name>A0A1I1VWT2_9BACI</name>
<reference evidence="2" key="1">
    <citation type="submission" date="2016-10" db="EMBL/GenBank/DDBJ databases">
        <authorList>
            <person name="Varghese N."/>
            <person name="Submissions S."/>
        </authorList>
    </citation>
    <scope>NUCLEOTIDE SEQUENCE [LARGE SCALE GENOMIC DNA]</scope>
    <source>
        <strain evidence="2">DSM 22530</strain>
    </source>
</reference>
<dbReference type="CDD" id="cd00043">
    <property type="entry name" value="CYCLIN_SF"/>
    <property type="match status" value="1"/>
</dbReference>
<evidence type="ECO:0000313" key="2">
    <source>
        <dbReference type="Proteomes" id="UP000199474"/>
    </source>
</evidence>
<gene>
    <name evidence="1" type="ORF">SAMN05216238_10523</name>
</gene>
<dbReference type="STRING" id="640948.SAMN05216238_10523"/>
<protein>
    <submittedName>
        <fullName evidence="1">SEC-C motif-containing protein</fullName>
    </submittedName>
</protein>
<sequence length="326" mass="37417">MSKIKRNELCPCGSGKKYKHCHGAANPPNSSIQMINNELYQLHRKFISLVMSTYATNLDNIKTRYDKSSINEDADTADIYHTGLTLWILFHVAMLPHGDTVFGDFFKKHHKKMSKQARDLFARWGESLPSVYKVKKVDENSSQLTIQDFYEDTYVIPYQEGEAFIEGSLVVGTLVPYADQYGFFYTIIKLYRHDTQKVEKLLEKYKEKDGGLRDNFPDFFADALILGKEDSKWDDPLHEDVAQLFADHVIDKNVSDDVLFKAVTIWQDYCKKASPSFRNTAPYAAALEYLVHKDLLNNKNVTQGQLANEYNCSAGSISTNYRKLTR</sequence>
<accession>A0A1I1VWT2</accession>
<dbReference type="EMBL" id="FOMR01000005">
    <property type="protein sequence ID" value="SFD86548.1"/>
    <property type="molecule type" value="Genomic_DNA"/>
</dbReference>